<evidence type="ECO:0000313" key="4">
    <source>
        <dbReference type="Proteomes" id="UP000053676"/>
    </source>
</evidence>
<protein>
    <submittedName>
        <fullName evidence="3">Uncharacterized protein</fullName>
    </submittedName>
</protein>
<keyword evidence="2" id="KW-0732">Signal</keyword>
<organism evidence="3 4">
    <name type="scientific">Necator americanus</name>
    <name type="common">Human hookworm</name>
    <dbReference type="NCBI Taxonomy" id="51031"/>
    <lineage>
        <taxon>Eukaryota</taxon>
        <taxon>Metazoa</taxon>
        <taxon>Ecdysozoa</taxon>
        <taxon>Nematoda</taxon>
        <taxon>Chromadorea</taxon>
        <taxon>Rhabditida</taxon>
        <taxon>Rhabditina</taxon>
        <taxon>Rhabditomorpha</taxon>
        <taxon>Strongyloidea</taxon>
        <taxon>Ancylostomatidae</taxon>
        <taxon>Bunostominae</taxon>
        <taxon>Necator</taxon>
    </lineage>
</organism>
<keyword evidence="4" id="KW-1185">Reference proteome</keyword>
<dbReference type="SMART" id="SM00289">
    <property type="entry name" value="WR1"/>
    <property type="match status" value="3"/>
</dbReference>
<evidence type="ECO:0000256" key="2">
    <source>
        <dbReference type="SAM" id="SignalP"/>
    </source>
</evidence>
<sequence>MLKTLAQLVFLAFTVPCLSHSGFFIKLFTDSGLEISCPSGNPIYINPVSADLQQCHQQLGVYNETTCPGGTVCERFPILVPEFQDYCCWETKTPTEEDRLGGKSHPFWKLCPCDHGPWRTQIRIIRCVYRPISPEEIPPFSRRGAPDRGVVKGIVERPRTVVSPEDEIEEVGEMEDRERGSVKAIKPSPSPSEEDESEWENEPTKRTRRPRGKKVTATTTQMPEPTTKKPAPNHRLPQCNNPDESVFIDYGNRLRDCYFQQCGRGYRCEFNKYIRRFICCGQDSGIVPPPGLPMIPAPKPLNPRPFRPPQRPFQMLSDGEIDVSDGPRYRPKSSCCEENDCNDYGGRQWERGCKNTRCPDGQNYSNCRGRDHEGDLGVMERRGSLVNPDFRGAETDFQGNECNMKHEKGNRCPFSQSRVEMSRGNIQGLALVRGDLQSMRGPEIFGAQSQREVVTQAMNKFSPMTDRDPQPFEQHRMIQLPSKELRPLPPRVEQVRSDEEFLINALPPLRREVTQGQIQPPSPRGRALQPFHKLSNPSTSSLQNENGRIQEDACVVGTEYTVNGLVPSCSLDKTNFCPNSHPHCSYSISLRNQVCCSKLALLSKL</sequence>
<dbReference type="Proteomes" id="UP000053676">
    <property type="component" value="Unassembled WGS sequence"/>
</dbReference>
<dbReference type="KEGG" id="nai:NECAME_11971"/>
<reference evidence="4" key="1">
    <citation type="journal article" date="2014" name="Nat. Genet.">
        <title>Genome of the human hookworm Necator americanus.</title>
        <authorList>
            <person name="Tang Y.T."/>
            <person name="Gao X."/>
            <person name="Rosa B.A."/>
            <person name="Abubucker S."/>
            <person name="Hallsworth-Pepin K."/>
            <person name="Martin J."/>
            <person name="Tyagi R."/>
            <person name="Heizer E."/>
            <person name="Zhang X."/>
            <person name="Bhonagiri-Palsikar V."/>
            <person name="Minx P."/>
            <person name="Warren W.C."/>
            <person name="Wang Q."/>
            <person name="Zhan B."/>
            <person name="Hotez P.J."/>
            <person name="Sternberg P.W."/>
            <person name="Dougall A."/>
            <person name="Gaze S.T."/>
            <person name="Mulvenna J."/>
            <person name="Sotillo J."/>
            <person name="Ranganathan S."/>
            <person name="Rabelo E.M."/>
            <person name="Wilson R.K."/>
            <person name="Felgner P.L."/>
            <person name="Bethony J."/>
            <person name="Hawdon J.M."/>
            <person name="Gasser R.B."/>
            <person name="Loukas A."/>
            <person name="Mitreva M."/>
        </authorList>
    </citation>
    <scope>NUCLEOTIDE SEQUENCE [LARGE SCALE GENOMIC DNA]</scope>
</reference>
<dbReference type="EMBL" id="KI660255">
    <property type="protein sequence ID" value="ETN76054.1"/>
    <property type="molecule type" value="Genomic_DNA"/>
</dbReference>
<proteinExistence type="predicted"/>
<gene>
    <name evidence="3" type="ORF">NECAME_11971</name>
</gene>
<feature type="region of interest" description="Disordered" evidence="1">
    <location>
        <begin position="161"/>
        <end position="240"/>
    </location>
</feature>
<dbReference type="AlphaFoldDB" id="W2T3B7"/>
<dbReference type="InterPro" id="IPR006150">
    <property type="entry name" value="Cys_repeat_1"/>
</dbReference>
<dbReference type="OrthoDB" id="5872669at2759"/>
<feature type="signal peptide" evidence="2">
    <location>
        <begin position="1"/>
        <end position="19"/>
    </location>
</feature>
<evidence type="ECO:0000313" key="3">
    <source>
        <dbReference type="EMBL" id="ETN76054.1"/>
    </source>
</evidence>
<feature type="chain" id="PRO_5004826327" evidence="2">
    <location>
        <begin position="20"/>
        <end position="605"/>
    </location>
</feature>
<dbReference type="GeneID" id="25351999"/>
<dbReference type="CTD" id="25351999"/>
<evidence type="ECO:0000256" key="1">
    <source>
        <dbReference type="SAM" id="MobiDB-lite"/>
    </source>
</evidence>
<name>W2T3B7_NECAM</name>
<feature type="compositionally biased region" description="Low complexity" evidence="1">
    <location>
        <begin position="216"/>
        <end position="230"/>
    </location>
</feature>
<feature type="compositionally biased region" description="Acidic residues" evidence="1">
    <location>
        <begin position="192"/>
        <end position="201"/>
    </location>
</feature>
<feature type="compositionally biased region" description="Acidic residues" evidence="1">
    <location>
        <begin position="164"/>
        <end position="173"/>
    </location>
</feature>
<accession>W2T3B7</accession>